<evidence type="ECO:0000256" key="1">
    <source>
        <dbReference type="SAM" id="MobiDB-lite"/>
    </source>
</evidence>
<keyword evidence="2" id="KW-0812">Transmembrane</keyword>
<gene>
    <name evidence="3" type="ORF">GCM10010515_28660</name>
</gene>
<dbReference type="SUPFAM" id="SSF53649">
    <property type="entry name" value="Alkaline phosphatase-like"/>
    <property type="match status" value="1"/>
</dbReference>
<protein>
    <recommendedName>
        <fullName evidence="5">Sulfatase</fullName>
    </recommendedName>
</protein>
<feature type="transmembrane region" description="Helical" evidence="2">
    <location>
        <begin position="338"/>
        <end position="361"/>
    </location>
</feature>
<dbReference type="AlphaFoldDB" id="A0A918KE53"/>
<dbReference type="RefSeq" id="WP_229916175.1">
    <property type="nucleotide sequence ID" value="NZ_BMWD01000008.1"/>
</dbReference>
<name>A0A918KE53_9ACTN</name>
<organism evidence="3 4">
    <name type="scientific">Streptomyces fructofermentans</name>
    <dbReference type="NCBI Taxonomy" id="152141"/>
    <lineage>
        <taxon>Bacteria</taxon>
        <taxon>Bacillati</taxon>
        <taxon>Actinomycetota</taxon>
        <taxon>Actinomycetes</taxon>
        <taxon>Kitasatosporales</taxon>
        <taxon>Streptomycetaceae</taxon>
        <taxon>Streptomyces</taxon>
    </lineage>
</organism>
<accession>A0A918KE53</accession>
<dbReference type="InterPro" id="IPR017850">
    <property type="entry name" value="Alkaline_phosphatase_core_sf"/>
</dbReference>
<evidence type="ECO:0000313" key="4">
    <source>
        <dbReference type="Proteomes" id="UP000645555"/>
    </source>
</evidence>
<dbReference type="Proteomes" id="UP000645555">
    <property type="component" value="Unassembled WGS sequence"/>
</dbReference>
<feature type="transmembrane region" description="Helical" evidence="2">
    <location>
        <begin position="304"/>
        <end position="326"/>
    </location>
</feature>
<keyword evidence="2" id="KW-1133">Transmembrane helix</keyword>
<feature type="compositionally biased region" description="Polar residues" evidence="1">
    <location>
        <begin position="1"/>
        <end position="10"/>
    </location>
</feature>
<evidence type="ECO:0008006" key="5">
    <source>
        <dbReference type="Google" id="ProtNLM"/>
    </source>
</evidence>
<reference evidence="3" key="1">
    <citation type="journal article" date="2014" name="Int. J. Syst. Evol. Microbiol.">
        <title>Complete genome sequence of Corynebacterium casei LMG S-19264T (=DSM 44701T), isolated from a smear-ripened cheese.</title>
        <authorList>
            <consortium name="US DOE Joint Genome Institute (JGI-PGF)"/>
            <person name="Walter F."/>
            <person name="Albersmeier A."/>
            <person name="Kalinowski J."/>
            <person name="Ruckert C."/>
        </authorList>
    </citation>
    <scope>NUCLEOTIDE SEQUENCE</scope>
    <source>
        <strain evidence="3">JCM 4956</strain>
    </source>
</reference>
<keyword evidence="2" id="KW-0472">Membrane</keyword>
<reference evidence="3" key="2">
    <citation type="submission" date="2020-09" db="EMBL/GenBank/DDBJ databases">
        <authorList>
            <person name="Sun Q."/>
            <person name="Ohkuma M."/>
        </authorList>
    </citation>
    <scope>NUCLEOTIDE SEQUENCE</scope>
    <source>
        <strain evidence="3">JCM 4956</strain>
    </source>
</reference>
<feature type="transmembrane region" description="Helical" evidence="2">
    <location>
        <begin position="223"/>
        <end position="241"/>
    </location>
</feature>
<keyword evidence="4" id="KW-1185">Reference proteome</keyword>
<feature type="compositionally biased region" description="Acidic residues" evidence="1">
    <location>
        <begin position="112"/>
        <end position="124"/>
    </location>
</feature>
<sequence>MSHSTRSSQLPDTPRRTDPDTDSVSAADPDRVTGAAPESGPEPGTNADTGTETEPGAKPATGPESEPEPDTEADTSSEAGTDPDPGSADGPEQEAAGPAATPEPAQASSADSDSDPDLDSDPDSDSGSLTEASAQDEPKPEPGGKVPSAQAAPDDVPGPGTPEDGTAAARRSGGRVRTAWRTWRGAHPQASRALTVTTSVLAGVLVLFALLVPNQLDRLTVGAFFRIPAEGILITGLLLVMPPRPRRITAAVTGVVLGLLTVLKLIDMGFYSVLDRPFDLILDWILFSYAVEFLRESVGPTGTILAVVAVVVLVVALLVLMTLAVARLTRLLVSHRHVATRTTLILGTAWITCVTLGVQFADVPVASSMNAKLVQNRVDQVQAGIKDGRVFARQTATDTFADTPPDQLLTGLRGKDVLFTFIESYGRSAIEDPAMAKEVGTVLDNGSASLEKAGFSSRSGWLRSPIAGAGSWLAHSTFMSGLWVKNQQRYRTLTASDRMTLTSAFGRTKAWRTVGIVPGVRRAWPEGKFFGLDHIYDSEHLGYNGPYFSWTPVPDQFSLEAFERLEHGKKDRDPIMAEIILASSHNPWAPVARMTDWDDLGDGSVFHEIKKEGKDPKEVWKNPESVRTEYRHAIEYSLTSLVQYVERYGDEDTVLVFLGDHQPNPTVTGSNASRDVPVTIVAHDKKVLDKVSDWGWTDGLKPAEDAPRWRMDKFRDRFMTAYGPNPGSAAGTSAP</sequence>
<feature type="compositionally biased region" description="Low complexity" evidence="1">
    <location>
        <begin position="88"/>
        <end position="111"/>
    </location>
</feature>
<feature type="transmembrane region" description="Helical" evidence="2">
    <location>
        <begin position="248"/>
        <end position="266"/>
    </location>
</feature>
<evidence type="ECO:0000313" key="3">
    <source>
        <dbReference type="EMBL" id="GGX59093.1"/>
    </source>
</evidence>
<evidence type="ECO:0000256" key="2">
    <source>
        <dbReference type="SAM" id="Phobius"/>
    </source>
</evidence>
<proteinExistence type="predicted"/>
<comment type="caution">
    <text evidence="3">The sequence shown here is derived from an EMBL/GenBank/DDBJ whole genome shotgun (WGS) entry which is preliminary data.</text>
</comment>
<feature type="transmembrane region" description="Helical" evidence="2">
    <location>
        <begin position="193"/>
        <end position="211"/>
    </location>
</feature>
<dbReference type="EMBL" id="BMWD01000008">
    <property type="protein sequence ID" value="GGX59093.1"/>
    <property type="molecule type" value="Genomic_DNA"/>
</dbReference>
<dbReference type="Gene3D" id="3.40.720.10">
    <property type="entry name" value="Alkaline Phosphatase, subunit A"/>
    <property type="match status" value="1"/>
</dbReference>
<feature type="region of interest" description="Disordered" evidence="1">
    <location>
        <begin position="1"/>
        <end position="177"/>
    </location>
</feature>
<feature type="compositionally biased region" description="Acidic residues" evidence="1">
    <location>
        <begin position="65"/>
        <end position="75"/>
    </location>
</feature>